<accession>A0A835W3V5</accession>
<organism evidence="2 3">
    <name type="scientific">Chlamydomonas schloesseri</name>
    <dbReference type="NCBI Taxonomy" id="2026947"/>
    <lineage>
        <taxon>Eukaryota</taxon>
        <taxon>Viridiplantae</taxon>
        <taxon>Chlorophyta</taxon>
        <taxon>core chlorophytes</taxon>
        <taxon>Chlorophyceae</taxon>
        <taxon>CS clade</taxon>
        <taxon>Chlamydomonadales</taxon>
        <taxon>Chlamydomonadaceae</taxon>
        <taxon>Chlamydomonas</taxon>
    </lineage>
</organism>
<feature type="compositionally biased region" description="Low complexity" evidence="1">
    <location>
        <begin position="151"/>
        <end position="164"/>
    </location>
</feature>
<comment type="caution">
    <text evidence="2">The sequence shown here is derived from an EMBL/GenBank/DDBJ whole genome shotgun (WGS) entry which is preliminary data.</text>
</comment>
<keyword evidence="3" id="KW-1185">Reference proteome</keyword>
<dbReference type="EMBL" id="JAEHOD010000055">
    <property type="protein sequence ID" value="KAG2434936.1"/>
    <property type="molecule type" value="Genomic_DNA"/>
</dbReference>
<dbReference type="AlphaFoldDB" id="A0A835W3V5"/>
<protein>
    <submittedName>
        <fullName evidence="2">Uncharacterized protein</fullName>
    </submittedName>
</protein>
<dbReference type="OrthoDB" id="560746at2759"/>
<gene>
    <name evidence="2" type="ORF">HYH02_012133</name>
</gene>
<sequence>MVEALTAARALEPALPQPLPEQLALPPWNDAATFDVCIRLANTARAEWVQWAGLTRSDGRLRRLWQSYCAALQAAVGLVQRVGAPADGPESQRLLPGLEAAALLSAGYLRLWTLWEHGARLRKLSPRRIGRINCWAEALAFGPPGGGDGVSSGAPGSSSARSRPGQPPRPHPEQLGLMWSVVAEHILPGVAEGLVRASYYPCIRQPGKHTAALFRPATAVLLWCRLLLTTLHWAQAAAATADAGAGGSSVRASDAILWRRLLLHDMDLFSLLANGVAFIQQDKQQPHTMAQGFTYGDGCGEDEHLFTLQRAAAELYSTAVLAAAVLPHECATAAAVPQQGTSTGSAAAAGAQPPPSRYRVPLPVDSIAQLFGPEGPCPNPDWQAAVRQAFASASAAQDGHDQQQQACMTHARAAVQQQPQAQQMQTAAALMVPPGHVRSALRRRYPDRRLWLCDNPVCVPAPELDASGWPLPPESCACAGSWAWCSGCECECSLYCSVM</sequence>
<name>A0A835W3V5_9CHLO</name>
<evidence type="ECO:0000313" key="3">
    <source>
        <dbReference type="Proteomes" id="UP000613740"/>
    </source>
</evidence>
<dbReference type="Proteomes" id="UP000613740">
    <property type="component" value="Unassembled WGS sequence"/>
</dbReference>
<evidence type="ECO:0000313" key="2">
    <source>
        <dbReference type="EMBL" id="KAG2434936.1"/>
    </source>
</evidence>
<evidence type="ECO:0000256" key="1">
    <source>
        <dbReference type="SAM" id="MobiDB-lite"/>
    </source>
</evidence>
<proteinExistence type="predicted"/>
<reference evidence="2" key="1">
    <citation type="journal article" date="2020" name="bioRxiv">
        <title>Comparative genomics of Chlamydomonas.</title>
        <authorList>
            <person name="Craig R.J."/>
            <person name="Hasan A.R."/>
            <person name="Ness R.W."/>
            <person name="Keightley P.D."/>
        </authorList>
    </citation>
    <scope>NUCLEOTIDE SEQUENCE</scope>
    <source>
        <strain evidence="2">CCAP 11/173</strain>
    </source>
</reference>
<feature type="region of interest" description="Disordered" evidence="1">
    <location>
        <begin position="146"/>
        <end position="173"/>
    </location>
</feature>